<organism evidence="2 3">
    <name type="scientific">Cryptosporangium minutisporangium</name>
    <dbReference type="NCBI Taxonomy" id="113569"/>
    <lineage>
        <taxon>Bacteria</taxon>
        <taxon>Bacillati</taxon>
        <taxon>Actinomycetota</taxon>
        <taxon>Actinomycetes</taxon>
        <taxon>Cryptosporangiales</taxon>
        <taxon>Cryptosporangiaceae</taxon>
        <taxon>Cryptosporangium</taxon>
    </lineage>
</organism>
<evidence type="ECO:0000313" key="3">
    <source>
        <dbReference type="Proteomes" id="UP001501676"/>
    </source>
</evidence>
<gene>
    <name evidence="2" type="ORF">GCM10020369_61280</name>
</gene>
<evidence type="ECO:0000313" key="2">
    <source>
        <dbReference type="EMBL" id="GAA3393905.1"/>
    </source>
</evidence>
<protein>
    <submittedName>
        <fullName evidence="2">Uncharacterized protein</fullName>
    </submittedName>
</protein>
<name>A0ABP6T741_9ACTN</name>
<keyword evidence="3" id="KW-1185">Reference proteome</keyword>
<evidence type="ECO:0000256" key="1">
    <source>
        <dbReference type="SAM" id="MobiDB-lite"/>
    </source>
</evidence>
<feature type="region of interest" description="Disordered" evidence="1">
    <location>
        <begin position="1"/>
        <end position="113"/>
    </location>
</feature>
<feature type="compositionally biased region" description="Basic and acidic residues" evidence="1">
    <location>
        <begin position="17"/>
        <end position="47"/>
    </location>
</feature>
<dbReference type="EMBL" id="BAAAYN010000044">
    <property type="protein sequence ID" value="GAA3393905.1"/>
    <property type="molecule type" value="Genomic_DNA"/>
</dbReference>
<reference evidence="3" key="1">
    <citation type="journal article" date="2019" name="Int. J. Syst. Evol. Microbiol.">
        <title>The Global Catalogue of Microorganisms (GCM) 10K type strain sequencing project: providing services to taxonomists for standard genome sequencing and annotation.</title>
        <authorList>
            <consortium name="The Broad Institute Genomics Platform"/>
            <consortium name="The Broad Institute Genome Sequencing Center for Infectious Disease"/>
            <person name="Wu L."/>
            <person name="Ma J."/>
        </authorList>
    </citation>
    <scope>NUCLEOTIDE SEQUENCE [LARGE SCALE GENOMIC DNA]</scope>
    <source>
        <strain evidence="3">JCM 9458</strain>
    </source>
</reference>
<accession>A0ABP6T741</accession>
<sequence length="188" mass="20618">MRLTSRRDISESTFAETRVDSVAETRVDSVAETRVDSVAETRVDSVDAARPTPGLPRTSQKHPKMPLGTDAGAPLVTTALRSPALGSNASDRPGTGRPALATPAEPDPAQSKGLLISTRMTMVRARSVARKGSTRRSLSWKVNHRTTHRPTVQRFRTPTTRQWARNWLGHAGHLRRTMQCGGMDTDDR</sequence>
<proteinExistence type="predicted"/>
<feature type="compositionally biased region" description="Basic and acidic residues" evidence="1">
    <location>
        <begin position="1"/>
        <end position="10"/>
    </location>
</feature>
<dbReference type="Proteomes" id="UP001501676">
    <property type="component" value="Unassembled WGS sequence"/>
</dbReference>
<comment type="caution">
    <text evidence="2">The sequence shown here is derived from an EMBL/GenBank/DDBJ whole genome shotgun (WGS) entry which is preliminary data.</text>
</comment>